<keyword evidence="3" id="KW-0560">Oxidoreductase</keyword>
<dbReference type="InterPro" id="IPR045313">
    <property type="entry name" value="CBR1-like"/>
</dbReference>
<evidence type="ECO:0000313" key="5">
    <source>
        <dbReference type="EMBL" id="GKT06524.1"/>
    </source>
</evidence>
<proteinExistence type="inferred from homology"/>
<protein>
    <submittedName>
        <fullName evidence="5">Carbonyl reductase</fullName>
    </submittedName>
</protein>
<keyword evidence="6" id="KW-1185">Reference proteome</keyword>
<comment type="similarity">
    <text evidence="1 4">Belongs to the short-chain dehydrogenases/reductases (SDR) family.</text>
</comment>
<dbReference type="PRINTS" id="PR00080">
    <property type="entry name" value="SDRFAMILY"/>
</dbReference>
<dbReference type="InterPro" id="IPR002347">
    <property type="entry name" value="SDR_fam"/>
</dbReference>
<sequence>MTRQLTLITGADRGMGFELALELGHLGQHILVAARNADKGNAAVAQLRDKGIEADSLELDVTDAKSIHQAATTVTQQYGHLDILINNAGIALDNYEKPSTLPIDTIRKDFDVNFFGVVMVTQAFIPLLRQAPFAKILNISSAVGSLTLASDPTTSIYQHSAMGYQASKTAVNMFTVDLANELKTTNITVNAVNPGWVDTTFAGGGGNKTVQEGVARTVALASSPDNTINGTFSDTDGLVPW</sequence>
<evidence type="ECO:0000256" key="2">
    <source>
        <dbReference type="ARBA" id="ARBA00022857"/>
    </source>
</evidence>
<keyword evidence="2" id="KW-0521">NADP</keyword>
<evidence type="ECO:0000256" key="4">
    <source>
        <dbReference type="RuleBase" id="RU000363"/>
    </source>
</evidence>
<dbReference type="PRINTS" id="PR00081">
    <property type="entry name" value="GDHRDH"/>
</dbReference>
<dbReference type="SUPFAM" id="SSF51735">
    <property type="entry name" value="NAD(P)-binding Rossmann-fold domains"/>
    <property type="match status" value="1"/>
</dbReference>
<dbReference type="CDD" id="cd05324">
    <property type="entry name" value="carb_red_PTCR-like_SDR_c"/>
    <property type="match status" value="1"/>
</dbReference>
<dbReference type="Gene3D" id="3.40.50.720">
    <property type="entry name" value="NAD(P)-binding Rossmann-like Domain"/>
    <property type="match status" value="1"/>
</dbReference>
<dbReference type="Pfam" id="PF00106">
    <property type="entry name" value="adh_short"/>
    <property type="match status" value="1"/>
</dbReference>
<gene>
    <name evidence="5" type="ORF">JCM31185_18110</name>
</gene>
<organism evidence="5 6">
    <name type="scientific">Furfurilactobacillus curtus</name>
    <dbReference type="NCBI Taxonomy" id="1746200"/>
    <lineage>
        <taxon>Bacteria</taxon>
        <taxon>Bacillati</taxon>
        <taxon>Bacillota</taxon>
        <taxon>Bacilli</taxon>
        <taxon>Lactobacillales</taxon>
        <taxon>Lactobacillaceae</taxon>
        <taxon>Furfurilactobacillus</taxon>
    </lineage>
</organism>
<dbReference type="InterPro" id="IPR051468">
    <property type="entry name" value="Fungal_SecMetab_SDRs"/>
</dbReference>
<accession>A0ABQ5JSY2</accession>
<dbReference type="EMBL" id="BQXO01000007">
    <property type="protein sequence ID" value="GKT06524.1"/>
    <property type="molecule type" value="Genomic_DNA"/>
</dbReference>
<dbReference type="PANTHER" id="PTHR43544:SF32">
    <property type="entry name" value="CHAIN DEHYDROGENASE, PUTATIVE (AFU_ORTHOLOGUE AFUA_5G01530)-RELATED"/>
    <property type="match status" value="1"/>
</dbReference>
<dbReference type="RefSeq" id="WP_407884749.1">
    <property type="nucleotide sequence ID" value="NZ_BQXO01000007.1"/>
</dbReference>
<evidence type="ECO:0000256" key="3">
    <source>
        <dbReference type="ARBA" id="ARBA00023002"/>
    </source>
</evidence>
<reference evidence="5 6" key="1">
    <citation type="submission" date="2022-03" db="EMBL/GenBank/DDBJ databases">
        <title>Draft genome sequence of Furfurilactobacillus curtus JCM 31185.</title>
        <authorList>
            <person name="Suzuki S."/>
            <person name="Endo A."/>
            <person name="Kajikawa A."/>
        </authorList>
    </citation>
    <scope>NUCLEOTIDE SEQUENCE [LARGE SCALE GENOMIC DNA]</scope>
    <source>
        <strain evidence="5 6">JCM 31185</strain>
    </source>
</reference>
<dbReference type="PANTHER" id="PTHR43544">
    <property type="entry name" value="SHORT-CHAIN DEHYDROGENASE/REDUCTASE"/>
    <property type="match status" value="1"/>
</dbReference>
<dbReference type="InterPro" id="IPR036291">
    <property type="entry name" value="NAD(P)-bd_dom_sf"/>
</dbReference>
<name>A0ABQ5JSY2_9LACO</name>
<evidence type="ECO:0000256" key="1">
    <source>
        <dbReference type="ARBA" id="ARBA00006484"/>
    </source>
</evidence>
<comment type="caution">
    <text evidence="5">The sequence shown here is derived from an EMBL/GenBank/DDBJ whole genome shotgun (WGS) entry which is preliminary data.</text>
</comment>
<evidence type="ECO:0000313" key="6">
    <source>
        <dbReference type="Proteomes" id="UP001628078"/>
    </source>
</evidence>
<dbReference type="Proteomes" id="UP001628078">
    <property type="component" value="Unassembled WGS sequence"/>
</dbReference>